<proteinExistence type="predicted"/>
<name>A0ABY7RSZ1_9FLAO</name>
<evidence type="ECO:0000256" key="1">
    <source>
        <dbReference type="ARBA" id="ARBA00004141"/>
    </source>
</evidence>
<protein>
    <submittedName>
        <fullName evidence="7">RDD family protein</fullName>
    </submittedName>
</protein>
<evidence type="ECO:0000259" key="6">
    <source>
        <dbReference type="Pfam" id="PF06271"/>
    </source>
</evidence>
<evidence type="ECO:0000256" key="5">
    <source>
        <dbReference type="SAM" id="Phobius"/>
    </source>
</evidence>
<dbReference type="PANTHER" id="PTHR38480">
    <property type="entry name" value="SLR0254 PROTEIN"/>
    <property type="match status" value="1"/>
</dbReference>
<evidence type="ECO:0000256" key="3">
    <source>
        <dbReference type="ARBA" id="ARBA00022989"/>
    </source>
</evidence>
<feature type="transmembrane region" description="Helical" evidence="5">
    <location>
        <begin position="20"/>
        <end position="44"/>
    </location>
</feature>
<evidence type="ECO:0000313" key="7">
    <source>
        <dbReference type="EMBL" id="WCO00233.1"/>
    </source>
</evidence>
<reference evidence="7 8" key="1">
    <citation type="submission" date="2023-01" db="EMBL/GenBank/DDBJ databases">
        <title>Psychroserpens ponticola sp. nov., isolated from seawater.</title>
        <authorList>
            <person name="Kristyanto S."/>
            <person name="Jung J."/>
            <person name="Kim J.M."/>
            <person name="Jeon C.O."/>
        </authorList>
    </citation>
    <scope>NUCLEOTIDE SEQUENCE [LARGE SCALE GENOMIC DNA]</scope>
    <source>
        <strain evidence="7 8">MSW6</strain>
    </source>
</reference>
<keyword evidence="8" id="KW-1185">Reference proteome</keyword>
<evidence type="ECO:0000256" key="2">
    <source>
        <dbReference type="ARBA" id="ARBA00022692"/>
    </source>
</evidence>
<accession>A0ABY7RSZ1</accession>
<dbReference type="Proteomes" id="UP001202717">
    <property type="component" value="Chromosome"/>
</dbReference>
<sequence length="155" mass="17365">MNEIKSPGKFENKFPVASIGYRILAFLIDFAIFWIIMMVVGMFFGTPHEEGIGYSLNGFPAFLMMLLGLFLWPISEGVFGQTIGKRLLNIKVVNGNLKPIGIGQAFVRFFLAFIDYMFLIGLIIAATNKQNKRIGDLVANTIVIKTKNANIQQRV</sequence>
<evidence type="ECO:0000256" key="4">
    <source>
        <dbReference type="ARBA" id="ARBA00023136"/>
    </source>
</evidence>
<keyword evidence="2 5" id="KW-0812">Transmembrane</keyword>
<evidence type="ECO:0000313" key="8">
    <source>
        <dbReference type="Proteomes" id="UP001202717"/>
    </source>
</evidence>
<dbReference type="PANTHER" id="PTHR38480:SF1">
    <property type="entry name" value="SLR0254 PROTEIN"/>
    <property type="match status" value="1"/>
</dbReference>
<dbReference type="InterPro" id="IPR010432">
    <property type="entry name" value="RDD"/>
</dbReference>
<organism evidence="7 8">
    <name type="scientific">Psychroserpens ponticola</name>
    <dbReference type="NCBI Taxonomy" id="2932268"/>
    <lineage>
        <taxon>Bacteria</taxon>
        <taxon>Pseudomonadati</taxon>
        <taxon>Bacteroidota</taxon>
        <taxon>Flavobacteriia</taxon>
        <taxon>Flavobacteriales</taxon>
        <taxon>Flavobacteriaceae</taxon>
        <taxon>Psychroserpens</taxon>
    </lineage>
</organism>
<feature type="transmembrane region" description="Helical" evidence="5">
    <location>
        <begin position="56"/>
        <end position="74"/>
    </location>
</feature>
<dbReference type="EMBL" id="CP116221">
    <property type="protein sequence ID" value="WCO00233.1"/>
    <property type="molecule type" value="Genomic_DNA"/>
</dbReference>
<keyword evidence="3 5" id="KW-1133">Transmembrane helix</keyword>
<feature type="domain" description="RDD" evidence="6">
    <location>
        <begin position="16"/>
        <end position="140"/>
    </location>
</feature>
<dbReference type="RefSeq" id="WP_249997568.1">
    <property type="nucleotide sequence ID" value="NZ_CP116221.1"/>
</dbReference>
<keyword evidence="4 5" id="KW-0472">Membrane</keyword>
<gene>
    <name evidence="7" type="ORF">MUN68_009110</name>
</gene>
<feature type="transmembrane region" description="Helical" evidence="5">
    <location>
        <begin position="105"/>
        <end position="126"/>
    </location>
</feature>
<dbReference type="Pfam" id="PF06271">
    <property type="entry name" value="RDD"/>
    <property type="match status" value="1"/>
</dbReference>
<comment type="subcellular location">
    <subcellularLocation>
        <location evidence="1">Membrane</location>
        <topology evidence="1">Multi-pass membrane protein</topology>
    </subcellularLocation>
</comment>